<keyword evidence="7" id="KW-1015">Disulfide bond</keyword>
<comment type="similarity">
    <text evidence="9">Belongs to the small leucine-rich proteoglycan (SLRP) family. SLRP class IV subfamily.</text>
</comment>
<evidence type="ECO:0000256" key="4">
    <source>
        <dbReference type="ARBA" id="ARBA00022614"/>
    </source>
</evidence>
<evidence type="ECO:0000259" key="11">
    <source>
        <dbReference type="SMART" id="SM00013"/>
    </source>
</evidence>
<keyword evidence="6" id="KW-0677">Repeat</keyword>
<dbReference type="InterPro" id="IPR003591">
    <property type="entry name" value="Leu-rich_rpt_typical-subtyp"/>
</dbReference>
<dbReference type="InterPro" id="IPR000483">
    <property type="entry name" value="Cys-rich_flank_reg_C"/>
</dbReference>
<dbReference type="EMBL" id="BEZZ01000371">
    <property type="protein sequence ID" value="GCC31552.1"/>
    <property type="molecule type" value="Genomic_DNA"/>
</dbReference>
<keyword evidence="4" id="KW-0433">Leucine-rich repeat</keyword>
<dbReference type="SMART" id="SM00082">
    <property type="entry name" value="LRRCT"/>
    <property type="match status" value="1"/>
</dbReference>
<evidence type="ECO:0000256" key="6">
    <source>
        <dbReference type="ARBA" id="ARBA00022737"/>
    </source>
</evidence>
<dbReference type="InterPro" id="IPR000372">
    <property type="entry name" value="LRRNT"/>
</dbReference>
<dbReference type="InterPro" id="IPR050328">
    <property type="entry name" value="Dev_Immune_Receptor"/>
</dbReference>
<dbReference type="Gene3D" id="3.80.10.10">
    <property type="entry name" value="Ribonuclease Inhibitor"/>
    <property type="match status" value="1"/>
</dbReference>
<keyword evidence="2" id="KW-0964">Secreted</keyword>
<dbReference type="GO" id="GO:0005615">
    <property type="term" value="C:extracellular space"/>
    <property type="evidence" value="ECO:0007669"/>
    <property type="project" value="TreeGrafter"/>
</dbReference>
<keyword evidence="8" id="KW-0325">Glycoprotein</keyword>
<protein>
    <recommendedName>
        <fullName evidence="15">LRRNT domain-containing protein</fullName>
    </recommendedName>
</protein>
<evidence type="ECO:0000256" key="5">
    <source>
        <dbReference type="ARBA" id="ARBA00022729"/>
    </source>
</evidence>
<comment type="subcellular location">
    <subcellularLocation>
        <location evidence="1">Secreted</location>
        <location evidence="1">Extracellular space</location>
        <location evidence="1">Extracellular matrix</location>
    </subcellularLocation>
</comment>
<sequence>MHYLSWLFLAPLLVLVTAAPRCPSGCHCLGDLLHVVCENRGLKKIPRVPNKVRLLSLQQNNYPILPSNGFSSMKGLVSLHLQDCHIREISPNAFRGLKKLVYLYLSNNEINTIRPGAFQDLSQLTYLYMDNNRISELAKGLLNPLKSLFLLQLSNNRMHQIKPGTFAGAKELRWLHLSSNDMTTILPGALDDVENLATLHLDKNKLNSFPAAALSKLRVVEELKLSFNSIRTIPDNAFRSFGRYVERMWLNNMGLERFSDGAFNGVTGLSALHLNDNKLETLPSNLVLTKMKNMTLSNNPWHCSCPLAAVRRWMDTSRIRPDGVCASPSQYRGQQIRETSAFRTCPRRAKRNKKNAL</sequence>
<keyword evidence="14" id="KW-1185">Reference proteome</keyword>
<dbReference type="InterPro" id="IPR032675">
    <property type="entry name" value="LRR_dom_sf"/>
</dbReference>
<evidence type="ECO:0000256" key="1">
    <source>
        <dbReference type="ARBA" id="ARBA00004498"/>
    </source>
</evidence>
<gene>
    <name evidence="13" type="ORF">chiPu_0010011</name>
</gene>
<proteinExistence type="inferred from homology"/>
<evidence type="ECO:0000256" key="10">
    <source>
        <dbReference type="SAM" id="SignalP"/>
    </source>
</evidence>
<evidence type="ECO:0000313" key="14">
    <source>
        <dbReference type="Proteomes" id="UP000287033"/>
    </source>
</evidence>
<dbReference type="PANTHER" id="PTHR24373:SF277">
    <property type="entry name" value="CHONDROADHERIN"/>
    <property type="match status" value="1"/>
</dbReference>
<evidence type="ECO:0000256" key="3">
    <source>
        <dbReference type="ARBA" id="ARBA00022530"/>
    </source>
</evidence>
<accession>A0A401SMD2</accession>
<evidence type="ECO:0000256" key="9">
    <source>
        <dbReference type="ARBA" id="ARBA00061422"/>
    </source>
</evidence>
<dbReference type="AlphaFoldDB" id="A0A401SMD2"/>
<evidence type="ECO:0000256" key="8">
    <source>
        <dbReference type="ARBA" id="ARBA00023180"/>
    </source>
</evidence>
<evidence type="ECO:0000256" key="2">
    <source>
        <dbReference type="ARBA" id="ARBA00022525"/>
    </source>
</evidence>
<dbReference type="FunFam" id="3.80.10.10:FF:000059">
    <property type="entry name" value="Chondroadherin like"/>
    <property type="match status" value="1"/>
</dbReference>
<dbReference type="Proteomes" id="UP000287033">
    <property type="component" value="Unassembled WGS sequence"/>
</dbReference>
<dbReference type="InterPro" id="IPR001611">
    <property type="entry name" value="Leu-rich_rpt"/>
</dbReference>
<dbReference type="STRING" id="137246.A0A401SMD2"/>
<dbReference type="OrthoDB" id="2190652at2759"/>
<evidence type="ECO:0008006" key="15">
    <source>
        <dbReference type="Google" id="ProtNLM"/>
    </source>
</evidence>
<feature type="signal peptide" evidence="10">
    <location>
        <begin position="1"/>
        <end position="18"/>
    </location>
</feature>
<evidence type="ECO:0000313" key="13">
    <source>
        <dbReference type="EMBL" id="GCC31552.1"/>
    </source>
</evidence>
<dbReference type="OMA" id="QHCQVRE"/>
<dbReference type="GO" id="GO:0031012">
    <property type="term" value="C:extracellular matrix"/>
    <property type="evidence" value="ECO:0007669"/>
    <property type="project" value="TreeGrafter"/>
</dbReference>
<feature type="domain" description="LRRNT" evidence="11">
    <location>
        <begin position="21"/>
        <end position="54"/>
    </location>
</feature>
<feature type="chain" id="PRO_5019175477" description="LRRNT domain-containing protein" evidence="10">
    <location>
        <begin position="19"/>
        <end position="357"/>
    </location>
</feature>
<feature type="domain" description="LRRCT" evidence="12">
    <location>
        <begin position="299"/>
        <end position="346"/>
    </location>
</feature>
<keyword evidence="5 10" id="KW-0732">Signal</keyword>
<organism evidence="13 14">
    <name type="scientific">Chiloscyllium punctatum</name>
    <name type="common">Brownbanded bambooshark</name>
    <name type="synonym">Hemiscyllium punctatum</name>
    <dbReference type="NCBI Taxonomy" id="137246"/>
    <lineage>
        <taxon>Eukaryota</taxon>
        <taxon>Metazoa</taxon>
        <taxon>Chordata</taxon>
        <taxon>Craniata</taxon>
        <taxon>Vertebrata</taxon>
        <taxon>Chondrichthyes</taxon>
        <taxon>Elasmobranchii</taxon>
        <taxon>Galeomorphii</taxon>
        <taxon>Galeoidea</taxon>
        <taxon>Orectolobiformes</taxon>
        <taxon>Hemiscylliidae</taxon>
        <taxon>Chiloscyllium</taxon>
    </lineage>
</organism>
<name>A0A401SMD2_CHIPU</name>
<evidence type="ECO:0000259" key="12">
    <source>
        <dbReference type="SMART" id="SM00082"/>
    </source>
</evidence>
<dbReference type="SMART" id="SM00013">
    <property type="entry name" value="LRRNT"/>
    <property type="match status" value="1"/>
</dbReference>
<dbReference type="Pfam" id="PF13855">
    <property type="entry name" value="LRR_8"/>
    <property type="match status" value="2"/>
</dbReference>
<dbReference type="PANTHER" id="PTHR24373">
    <property type="entry name" value="SLIT RELATED LEUCINE-RICH REPEAT NEURONAL PROTEIN"/>
    <property type="match status" value="1"/>
</dbReference>
<evidence type="ECO:0000256" key="7">
    <source>
        <dbReference type="ARBA" id="ARBA00023157"/>
    </source>
</evidence>
<keyword evidence="3" id="KW-0272">Extracellular matrix</keyword>
<reference evidence="13 14" key="1">
    <citation type="journal article" date="2018" name="Nat. Ecol. Evol.">
        <title>Shark genomes provide insights into elasmobranch evolution and the origin of vertebrates.</title>
        <authorList>
            <person name="Hara Y"/>
            <person name="Yamaguchi K"/>
            <person name="Onimaru K"/>
            <person name="Kadota M"/>
            <person name="Koyanagi M"/>
            <person name="Keeley SD"/>
            <person name="Tatsumi K"/>
            <person name="Tanaka K"/>
            <person name="Motone F"/>
            <person name="Kageyama Y"/>
            <person name="Nozu R"/>
            <person name="Adachi N"/>
            <person name="Nishimura O"/>
            <person name="Nakagawa R"/>
            <person name="Tanegashima C"/>
            <person name="Kiyatake I"/>
            <person name="Matsumoto R"/>
            <person name="Murakumo K"/>
            <person name="Nishida K"/>
            <person name="Terakita A"/>
            <person name="Kuratani S"/>
            <person name="Sato K"/>
            <person name="Hyodo S Kuraku.S."/>
        </authorList>
    </citation>
    <scope>NUCLEOTIDE SEQUENCE [LARGE SCALE GENOMIC DNA]</scope>
</reference>
<dbReference type="SMART" id="SM00369">
    <property type="entry name" value="LRR_TYP"/>
    <property type="match status" value="8"/>
</dbReference>
<dbReference type="SUPFAM" id="SSF52058">
    <property type="entry name" value="L domain-like"/>
    <property type="match status" value="1"/>
</dbReference>
<dbReference type="PROSITE" id="PS51450">
    <property type="entry name" value="LRR"/>
    <property type="match status" value="1"/>
</dbReference>
<comment type="caution">
    <text evidence="13">The sequence shown here is derived from an EMBL/GenBank/DDBJ whole genome shotgun (WGS) entry which is preliminary data.</text>
</comment>